<evidence type="ECO:0000256" key="1">
    <source>
        <dbReference type="ARBA" id="ARBA00022734"/>
    </source>
</evidence>
<accession>A0A2U1NV82</accession>
<keyword evidence="4" id="KW-1185">Reference proteome</keyword>
<dbReference type="InterPro" id="IPR013320">
    <property type="entry name" value="ConA-like_dom_sf"/>
</dbReference>
<name>A0A2U1NV82_ARTAN</name>
<dbReference type="EMBL" id="PKPP01002126">
    <property type="protein sequence ID" value="PWA77443.1"/>
    <property type="molecule type" value="Genomic_DNA"/>
</dbReference>
<comment type="caution">
    <text evidence="3">The sequence shown here is derived from an EMBL/GenBank/DDBJ whole genome shotgun (WGS) entry which is preliminary data.</text>
</comment>
<evidence type="ECO:0000313" key="3">
    <source>
        <dbReference type="EMBL" id="PWA77443.1"/>
    </source>
</evidence>
<evidence type="ECO:0000313" key="4">
    <source>
        <dbReference type="Proteomes" id="UP000245207"/>
    </source>
</evidence>
<gene>
    <name evidence="3" type="ORF">CTI12_AA223300</name>
</gene>
<protein>
    <submittedName>
        <fullName evidence="3">Concanavalin A-like lectin/glucanase domain-containing protein</fullName>
    </submittedName>
</protein>
<dbReference type="Pfam" id="PF00139">
    <property type="entry name" value="Lectin_legB"/>
    <property type="match status" value="1"/>
</dbReference>
<proteinExistence type="predicted"/>
<dbReference type="Proteomes" id="UP000245207">
    <property type="component" value="Unassembled WGS sequence"/>
</dbReference>
<dbReference type="AlphaFoldDB" id="A0A2U1NV82"/>
<dbReference type="SUPFAM" id="SSF49899">
    <property type="entry name" value="Concanavalin A-like lectins/glucanases"/>
    <property type="match status" value="1"/>
</dbReference>
<dbReference type="OrthoDB" id="2019747at2759"/>
<sequence>MDASNGHGRRAVNLHGAIRCAMMRVEDIGARIRCGIRCATLILVEEAGRILKHIGNNVALVMIPYSLAKTTSFNGLNGENNELKEGVKLATWIDYYAVLRRLDVRVGRFGESKPNKALVSFRVNLGEMVEGEGEVMFGLVSSGGRNGENVTSVYSWWVEVKDVPKWMHSVAADPQKGKGEGSVCGGDFVYEKIGVVKAKDLESGVKK</sequence>
<keyword evidence="1 3" id="KW-0430">Lectin</keyword>
<feature type="domain" description="Legume lectin" evidence="2">
    <location>
        <begin position="78"/>
        <end position="168"/>
    </location>
</feature>
<dbReference type="Gene3D" id="2.60.120.200">
    <property type="match status" value="1"/>
</dbReference>
<dbReference type="GO" id="GO:0030246">
    <property type="term" value="F:carbohydrate binding"/>
    <property type="evidence" value="ECO:0007669"/>
    <property type="project" value="UniProtKB-KW"/>
</dbReference>
<dbReference type="STRING" id="35608.A0A2U1NV82"/>
<organism evidence="3 4">
    <name type="scientific">Artemisia annua</name>
    <name type="common">Sweet wormwood</name>
    <dbReference type="NCBI Taxonomy" id="35608"/>
    <lineage>
        <taxon>Eukaryota</taxon>
        <taxon>Viridiplantae</taxon>
        <taxon>Streptophyta</taxon>
        <taxon>Embryophyta</taxon>
        <taxon>Tracheophyta</taxon>
        <taxon>Spermatophyta</taxon>
        <taxon>Magnoliopsida</taxon>
        <taxon>eudicotyledons</taxon>
        <taxon>Gunneridae</taxon>
        <taxon>Pentapetalae</taxon>
        <taxon>asterids</taxon>
        <taxon>campanulids</taxon>
        <taxon>Asterales</taxon>
        <taxon>Asteraceae</taxon>
        <taxon>Asteroideae</taxon>
        <taxon>Anthemideae</taxon>
        <taxon>Artemisiinae</taxon>
        <taxon>Artemisia</taxon>
    </lineage>
</organism>
<dbReference type="InterPro" id="IPR001220">
    <property type="entry name" value="Legume_lectin_dom"/>
</dbReference>
<reference evidence="3 4" key="1">
    <citation type="journal article" date="2018" name="Mol. Plant">
        <title>The genome of Artemisia annua provides insight into the evolution of Asteraceae family and artemisinin biosynthesis.</title>
        <authorList>
            <person name="Shen Q."/>
            <person name="Zhang L."/>
            <person name="Liao Z."/>
            <person name="Wang S."/>
            <person name="Yan T."/>
            <person name="Shi P."/>
            <person name="Liu M."/>
            <person name="Fu X."/>
            <person name="Pan Q."/>
            <person name="Wang Y."/>
            <person name="Lv Z."/>
            <person name="Lu X."/>
            <person name="Zhang F."/>
            <person name="Jiang W."/>
            <person name="Ma Y."/>
            <person name="Chen M."/>
            <person name="Hao X."/>
            <person name="Li L."/>
            <person name="Tang Y."/>
            <person name="Lv G."/>
            <person name="Zhou Y."/>
            <person name="Sun X."/>
            <person name="Brodelius P.E."/>
            <person name="Rose J.K.C."/>
            <person name="Tang K."/>
        </authorList>
    </citation>
    <scope>NUCLEOTIDE SEQUENCE [LARGE SCALE GENOMIC DNA]</scope>
    <source>
        <strain evidence="4">cv. Huhao1</strain>
        <tissue evidence="3">Leaf</tissue>
    </source>
</reference>
<evidence type="ECO:0000259" key="2">
    <source>
        <dbReference type="Pfam" id="PF00139"/>
    </source>
</evidence>